<evidence type="ECO:0000313" key="2">
    <source>
        <dbReference type="Proteomes" id="UP001519291"/>
    </source>
</evidence>
<dbReference type="Proteomes" id="UP001519291">
    <property type="component" value="Unassembled WGS sequence"/>
</dbReference>
<protein>
    <submittedName>
        <fullName evidence="1">Uncharacterized protein</fullName>
    </submittedName>
</protein>
<evidence type="ECO:0000313" key="1">
    <source>
        <dbReference type="EMBL" id="MBP2405768.1"/>
    </source>
</evidence>
<keyword evidence="2" id="KW-1185">Reference proteome</keyword>
<comment type="caution">
    <text evidence="1">The sequence shown here is derived from an EMBL/GenBank/DDBJ whole genome shotgun (WGS) entry which is preliminary data.</text>
</comment>
<dbReference type="EMBL" id="JAGIOH010000001">
    <property type="protein sequence ID" value="MBP2405768.1"/>
    <property type="molecule type" value="Genomic_DNA"/>
</dbReference>
<sequence length="38" mass="4121">MVEAVQHQGDPKKSPSITALKDVLHAGGQLRIHVLDCQ</sequence>
<accession>A0ABS4YAF1</accession>
<name>A0ABS4YAF1_9ACTN</name>
<reference evidence="1 2" key="1">
    <citation type="submission" date="2021-03" db="EMBL/GenBank/DDBJ databases">
        <title>Sequencing the genomes of 1000 actinobacteria strains.</title>
        <authorList>
            <person name="Klenk H.-P."/>
        </authorList>
    </citation>
    <scope>NUCLEOTIDE SEQUENCE [LARGE SCALE GENOMIC DNA]</scope>
    <source>
        <strain evidence="1 2">DSM 41480</strain>
    </source>
</reference>
<gene>
    <name evidence="1" type="ORF">JO379_005237</name>
</gene>
<proteinExistence type="predicted"/>
<organism evidence="1 2">
    <name type="scientific">Streptomyces syringium</name>
    <dbReference type="NCBI Taxonomy" id="76729"/>
    <lineage>
        <taxon>Bacteria</taxon>
        <taxon>Bacillati</taxon>
        <taxon>Actinomycetota</taxon>
        <taxon>Actinomycetes</taxon>
        <taxon>Kitasatosporales</taxon>
        <taxon>Streptomycetaceae</taxon>
        <taxon>Streptomyces</taxon>
    </lineage>
</organism>